<reference evidence="1 2" key="2">
    <citation type="journal article" date="2010" name="Nucleic Acids Res.">
        <title>BeetleBase in 2010: revisions to provide comprehensive genomic information for Tribolium castaneum.</title>
        <authorList>
            <person name="Kim H.S."/>
            <person name="Murphy T."/>
            <person name="Xia J."/>
            <person name="Caragea D."/>
            <person name="Park Y."/>
            <person name="Beeman R.W."/>
            <person name="Lorenzen M.D."/>
            <person name="Butcher S."/>
            <person name="Manak J.R."/>
            <person name="Brown S.J."/>
        </authorList>
    </citation>
    <scope>NUCLEOTIDE SEQUENCE [LARGE SCALE GENOMIC DNA]</scope>
    <source>
        <strain evidence="1 2">Georgia GA2</strain>
    </source>
</reference>
<gene>
    <name evidence="1" type="primary">AUGUSTUS-3.0.2_31651</name>
    <name evidence="1" type="ORF">TcasGA2_TC031651</name>
</gene>
<keyword evidence="2" id="KW-1185">Reference proteome</keyword>
<protein>
    <submittedName>
        <fullName evidence="1">Uncharacterized protein</fullName>
    </submittedName>
</protein>
<accession>A0A139W9W4</accession>
<sequence length="61" mass="7096">MYGSSAQNDWTPVTTSAYFDPVPGTSTGIYQPNVYYYPPVMSFDYPPHQVRKKNEKKHNFF</sequence>
<proteinExistence type="predicted"/>
<dbReference type="EMBL" id="KQ971896">
    <property type="protein sequence ID" value="KYB24699.1"/>
    <property type="molecule type" value="Genomic_DNA"/>
</dbReference>
<evidence type="ECO:0000313" key="1">
    <source>
        <dbReference type="EMBL" id="KYB24699.1"/>
    </source>
</evidence>
<dbReference type="AlphaFoldDB" id="A0A139W9W4"/>
<dbReference type="Proteomes" id="UP000007266">
    <property type="component" value="Unassembled WGS sequence"/>
</dbReference>
<organism evidence="1 2">
    <name type="scientific">Tribolium castaneum</name>
    <name type="common">Red flour beetle</name>
    <dbReference type="NCBI Taxonomy" id="7070"/>
    <lineage>
        <taxon>Eukaryota</taxon>
        <taxon>Metazoa</taxon>
        <taxon>Ecdysozoa</taxon>
        <taxon>Arthropoda</taxon>
        <taxon>Hexapoda</taxon>
        <taxon>Insecta</taxon>
        <taxon>Pterygota</taxon>
        <taxon>Neoptera</taxon>
        <taxon>Endopterygota</taxon>
        <taxon>Coleoptera</taxon>
        <taxon>Polyphaga</taxon>
        <taxon>Cucujiformia</taxon>
        <taxon>Tenebrionidae</taxon>
        <taxon>Tenebrionidae incertae sedis</taxon>
        <taxon>Tribolium</taxon>
    </lineage>
</organism>
<reference evidence="1 2" key="1">
    <citation type="journal article" date="2008" name="Nature">
        <title>The genome of the model beetle and pest Tribolium castaneum.</title>
        <authorList>
            <consortium name="Tribolium Genome Sequencing Consortium"/>
            <person name="Richards S."/>
            <person name="Gibbs R.A."/>
            <person name="Weinstock G.M."/>
            <person name="Brown S.J."/>
            <person name="Denell R."/>
            <person name="Beeman R.W."/>
            <person name="Gibbs R."/>
            <person name="Beeman R.W."/>
            <person name="Brown S.J."/>
            <person name="Bucher G."/>
            <person name="Friedrich M."/>
            <person name="Grimmelikhuijzen C.J."/>
            <person name="Klingler M."/>
            <person name="Lorenzen M."/>
            <person name="Richards S."/>
            <person name="Roth S."/>
            <person name="Schroder R."/>
            <person name="Tautz D."/>
            <person name="Zdobnov E.M."/>
            <person name="Muzny D."/>
            <person name="Gibbs R.A."/>
            <person name="Weinstock G.M."/>
            <person name="Attaway T."/>
            <person name="Bell S."/>
            <person name="Buhay C.J."/>
            <person name="Chandrabose M.N."/>
            <person name="Chavez D."/>
            <person name="Clerk-Blankenburg K.P."/>
            <person name="Cree A."/>
            <person name="Dao M."/>
            <person name="Davis C."/>
            <person name="Chacko J."/>
            <person name="Dinh H."/>
            <person name="Dugan-Rocha S."/>
            <person name="Fowler G."/>
            <person name="Garner T.T."/>
            <person name="Garnes J."/>
            <person name="Gnirke A."/>
            <person name="Hawes A."/>
            <person name="Hernandez J."/>
            <person name="Hines S."/>
            <person name="Holder M."/>
            <person name="Hume J."/>
            <person name="Jhangiani S.N."/>
            <person name="Joshi V."/>
            <person name="Khan Z.M."/>
            <person name="Jackson L."/>
            <person name="Kovar C."/>
            <person name="Kowis A."/>
            <person name="Lee S."/>
            <person name="Lewis L.R."/>
            <person name="Margolis J."/>
            <person name="Morgan M."/>
            <person name="Nazareth L.V."/>
            <person name="Nguyen N."/>
            <person name="Okwuonu G."/>
            <person name="Parker D."/>
            <person name="Richards S."/>
            <person name="Ruiz S.J."/>
            <person name="Santibanez J."/>
            <person name="Savard J."/>
            <person name="Scherer S.E."/>
            <person name="Schneider B."/>
            <person name="Sodergren E."/>
            <person name="Tautz D."/>
            <person name="Vattahil S."/>
            <person name="Villasana D."/>
            <person name="White C.S."/>
            <person name="Wright R."/>
            <person name="Park Y."/>
            <person name="Beeman R.W."/>
            <person name="Lord J."/>
            <person name="Oppert B."/>
            <person name="Lorenzen M."/>
            <person name="Brown S."/>
            <person name="Wang L."/>
            <person name="Savard J."/>
            <person name="Tautz D."/>
            <person name="Richards S."/>
            <person name="Weinstock G."/>
            <person name="Gibbs R.A."/>
            <person name="Liu Y."/>
            <person name="Worley K."/>
            <person name="Weinstock G."/>
            <person name="Elsik C.G."/>
            <person name="Reese J.T."/>
            <person name="Elhaik E."/>
            <person name="Landan G."/>
            <person name="Graur D."/>
            <person name="Arensburger P."/>
            <person name="Atkinson P."/>
            <person name="Beeman R.W."/>
            <person name="Beidler J."/>
            <person name="Brown S.J."/>
            <person name="Demuth J.P."/>
            <person name="Drury D.W."/>
            <person name="Du Y.Z."/>
            <person name="Fujiwara H."/>
            <person name="Lorenzen M."/>
            <person name="Maselli V."/>
            <person name="Osanai M."/>
            <person name="Park Y."/>
            <person name="Robertson H.M."/>
            <person name="Tu Z."/>
            <person name="Wang J.J."/>
            <person name="Wang S."/>
            <person name="Richards S."/>
            <person name="Song H."/>
            <person name="Zhang L."/>
            <person name="Sodergren E."/>
            <person name="Werner D."/>
            <person name="Stanke M."/>
            <person name="Morgenstern B."/>
            <person name="Solovyev V."/>
            <person name="Kosarev P."/>
            <person name="Brown G."/>
            <person name="Chen H.C."/>
            <person name="Ermolaeva O."/>
            <person name="Hlavina W."/>
            <person name="Kapustin Y."/>
            <person name="Kiryutin B."/>
            <person name="Kitts P."/>
            <person name="Maglott D."/>
            <person name="Pruitt K."/>
            <person name="Sapojnikov V."/>
            <person name="Souvorov A."/>
            <person name="Mackey A.J."/>
            <person name="Waterhouse R.M."/>
            <person name="Wyder S."/>
            <person name="Zdobnov E.M."/>
            <person name="Zdobnov E.M."/>
            <person name="Wyder S."/>
            <person name="Kriventseva E.V."/>
            <person name="Kadowaki T."/>
            <person name="Bork P."/>
            <person name="Aranda M."/>
            <person name="Bao R."/>
            <person name="Beermann A."/>
            <person name="Berns N."/>
            <person name="Bolognesi R."/>
            <person name="Bonneton F."/>
            <person name="Bopp D."/>
            <person name="Brown S.J."/>
            <person name="Bucher G."/>
            <person name="Butts T."/>
            <person name="Chaumot A."/>
            <person name="Denell R.E."/>
            <person name="Ferrier D.E."/>
            <person name="Friedrich M."/>
            <person name="Gordon C.M."/>
            <person name="Jindra M."/>
            <person name="Klingler M."/>
            <person name="Lan Q."/>
            <person name="Lattorff H.M."/>
            <person name="Laudet V."/>
            <person name="von Levetsow C."/>
            <person name="Liu Z."/>
            <person name="Lutz R."/>
            <person name="Lynch J.A."/>
            <person name="da Fonseca R.N."/>
            <person name="Posnien N."/>
            <person name="Reuter R."/>
            <person name="Roth S."/>
            <person name="Savard J."/>
            <person name="Schinko J.B."/>
            <person name="Schmitt C."/>
            <person name="Schoppmeier M."/>
            <person name="Schroder R."/>
            <person name="Shippy T.D."/>
            <person name="Simonnet F."/>
            <person name="Marques-Souza H."/>
            <person name="Tautz D."/>
            <person name="Tomoyasu Y."/>
            <person name="Trauner J."/>
            <person name="Van der Zee M."/>
            <person name="Vervoort M."/>
            <person name="Wittkopp N."/>
            <person name="Wimmer E.A."/>
            <person name="Yang X."/>
            <person name="Jones A.K."/>
            <person name="Sattelle D.B."/>
            <person name="Ebert P.R."/>
            <person name="Nelson D."/>
            <person name="Scott J.G."/>
            <person name="Beeman R.W."/>
            <person name="Muthukrishnan S."/>
            <person name="Kramer K.J."/>
            <person name="Arakane Y."/>
            <person name="Beeman R.W."/>
            <person name="Zhu Q."/>
            <person name="Hogenkamp D."/>
            <person name="Dixit R."/>
            <person name="Oppert B."/>
            <person name="Jiang H."/>
            <person name="Zou Z."/>
            <person name="Marshall J."/>
            <person name="Elpidina E."/>
            <person name="Vinokurov K."/>
            <person name="Oppert C."/>
            <person name="Zou Z."/>
            <person name="Evans J."/>
            <person name="Lu Z."/>
            <person name="Zhao P."/>
            <person name="Sumathipala N."/>
            <person name="Altincicek B."/>
            <person name="Vilcinskas A."/>
            <person name="Williams M."/>
            <person name="Hultmark D."/>
            <person name="Hetru C."/>
            <person name="Jiang H."/>
            <person name="Grimmelikhuijzen C.J."/>
            <person name="Hauser F."/>
            <person name="Cazzamali G."/>
            <person name="Williamson M."/>
            <person name="Park Y."/>
            <person name="Li B."/>
            <person name="Tanaka Y."/>
            <person name="Predel R."/>
            <person name="Neupert S."/>
            <person name="Schachtner J."/>
            <person name="Verleyen P."/>
            <person name="Raible F."/>
            <person name="Bork P."/>
            <person name="Friedrich M."/>
            <person name="Walden K.K."/>
            <person name="Robertson H.M."/>
            <person name="Angeli S."/>
            <person name="Foret S."/>
            <person name="Bucher G."/>
            <person name="Schuetz S."/>
            <person name="Maleszka R."/>
            <person name="Wimmer E.A."/>
            <person name="Beeman R.W."/>
            <person name="Lorenzen M."/>
            <person name="Tomoyasu Y."/>
            <person name="Miller S.C."/>
            <person name="Grossmann D."/>
            <person name="Bucher G."/>
        </authorList>
    </citation>
    <scope>NUCLEOTIDE SEQUENCE [LARGE SCALE GENOMIC DNA]</scope>
    <source>
        <strain evidence="1 2">Georgia GA2</strain>
    </source>
</reference>
<name>A0A139W9W4_TRICA</name>
<evidence type="ECO:0000313" key="2">
    <source>
        <dbReference type="Proteomes" id="UP000007266"/>
    </source>
</evidence>
<dbReference type="InParanoid" id="A0A139W9W4"/>